<feature type="compositionally biased region" description="Basic and acidic residues" evidence="1">
    <location>
        <begin position="213"/>
        <end position="225"/>
    </location>
</feature>
<name>A0A813ZZ92_9BILA</name>
<organism evidence="2 3">
    <name type="scientific">Brachionus calyciflorus</name>
    <dbReference type="NCBI Taxonomy" id="104777"/>
    <lineage>
        <taxon>Eukaryota</taxon>
        <taxon>Metazoa</taxon>
        <taxon>Spiralia</taxon>
        <taxon>Gnathifera</taxon>
        <taxon>Rotifera</taxon>
        <taxon>Eurotatoria</taxon>
        <taxon>Monogononta</taxon>
        <taxon>Pseudotrocha</taxon>
        <taxon>Ploima</taxon>
        <taxon>Brachionidae</taxon>
        <taxon>Brachionus</taxon>
    </lineage>
</organism>
<comment type="caution">
    <text evidence="2">The sequence shown here is derived from an EMBL/GenBank/DDBJ whole genome shotgun (WGS) entry which is preliminary data.</text>
</comment>
<dbReference type="AlphaFoldDB" id="A0A813ZZ92"/>
<dbReference type="Proteomes" id="UP000663879">
    <property type="component" value="Unassembled WGS sequence"/>
</dbReference>
<proteinExistence type="predicted"/>
<dbReference type="OrthoDB" id="424490at2759"/>
<protein>
    <submittedName>
        <fullName evidence="2">Uncharacterized protein</fullName>
    </submittedName>
</protein>
<gene>
    <name evidence="2" type="ORF">OXX778_LOCUS11607</name>
</gene>
<evidence type="ECO:0000313" key="2">
    <source>
        <dbReference type="EMBL" id="CAF0905192.1"/>
    </source>
</evidence>
<keyword evidence="3" id="KW-1185">Reference proteome</keyword>
<sequence>MKSNDNFNKNSTYVISHVYRLLRNICSISIRELLSTIKLGGYGKVVEIDESLVSKAKYNRGRTLKKIQIWIFGLVERDTKGLSETGLNNSDSFFNISKYISDQDCVVLSQIEILVEHLKNNKKVSNLETWKNNSKLQDLNLTSTKRKALELEKESYQNLEKSAEAVEIVKYLLDKSNGKIICDVYREENVVQEDSGLENEEQDEEEEADDVEENKTEQDVVNDRHIQKKKMR</sequence>
<feature type="compositionally biased region" description="Acidic residues" evidence="1">
    <location>
        <begin position="195"/>
        <end position="212"/>
    </location>
</feature>
<evidence type="ECO:0000313" key="3">
    <source>
        <dbReference type="Proteomes" id="UP000663879"/>
    </source>
</evidence>
<reference evidence="2" key="1">
    <citation type="submission" date="2021-02" db="EMBL/GenBank/DDBJ databases">
        <authorList>
            <person name="Nowell W R."/>
        </authorList>
    </citation>
    <scope>NUCLEOTIDE SEQUENCE</scope>
    <source>
        <strain evidence="2">Ploen Becks lab</strain>
    </source>
</reference>
<feature type="region of interest" description="Disordered" evidence="1">
    <location>
        <begin position="192"/>
        <end position="232"/>
    </location>
</feature>
<accession>A0A813ZZ92</accession>
<evidence type="ECO:0000256" key="1">
    <source>
        <dbReference type="SAM" id="MobiDB-lite"/>
    </source>
</evidence>
<dbReference type="EMBL" id="CAJNOC010001985">
    <property type="protein sequence ID" value="CAF0905192.1"/>
    <property type="molecule type" value="Genomic_DNA"/>
</dbReference>